<evidence type="ECO:0000259" key="6">
    <source>
        <dbReference type="Pfam" id="PF13677"/>
    </source>
</evidence>
<comment type="subcellular location">
    <subcellularLocation>
        <location evidence="1">Membrane</location>
    </subcellularLocation>
</comment>
<dbReference type="Proteomes" id="UP000198417">
    <property type="component" value="Unassembled WGS sequence"/>
</dbReference>
<feature type="region of interest" description="Disordered" evidence="4">
    <location>
        <begin position="79"/>
        <end position="126"/>
    </location>
</feature>
<dbReference type="OrthoDB" id="7170686at2"/>
<proteinExistence type="predicted"/>
<feature type="transmembrane region" description="Helical" evidence="5">
    <location>
        <begin position="30"/>
        <end position="49"/>
    </location>
</feature>
<dbReference type="SUPFAM" id="SSF103088">
    <property type="entry name" value="OmpA-like"/>
    <property type="match status" value="1"/>
</dbReference>
<dbReference type="RefSeq" id="WP_089269399.1">
    <property type="nucleotide sequence ID" value="NZ_FZNN01000003.1"/>
</dbReference>
<keyword evidence="3 5" id="KW-0472">Membrane</keyword>
<dbReference type="AlphaFoldDB" id="A0A238VS41"/>
<evidence type="ECO:0000256" key="2">
    <source>
        <dbReference type="ARBA" id="ARBA00022692"/>
    </source>
</evidence>
<name>A0A238VS41_9RHOB</name>
<dbReference type="PANTHER" id="PTHR30329:SF21">
    <property type="entry name" value="LIPOPROTEIN YIAD-RELATED"/>
    <property type="match status" value="1"/>
</dbReference>
<dbReference type="InterPro" id="IPR036737">
    <property type="entry name" value="OmpA-like_sf"/>
</dbReference>
<gene>
    <name evidence="7" type="ORF">SAMN06265370_10379</name>
</gene>
<keyword evidence="2 5" id="KW-0812">Transmembrane</keyword>
<sequence length="279" mass="30724">MAADSNVAPVIIKRKKIIAGGGHHGGAWKVAYADFVTAMMAFFLLMWLLSATTEKQRNGLADYFSPTIAISRMSSGGDGSFGGDNPFSEETLPKSGTGATSMNPTESNHSRGLDGQSEDANAETAEDEVFKEIEKLLKGRGGESMVADPLLQHIETRVTDEGLVVELYETEDARLFDRDGAPTELLEQLSGVILRVSDLVSNPLAIEGHVRSEPIVVARDRSWETSTDRAAVMRNLLSGQGMPNSRFDRVTAHADREPIRRNRMEFRNSRIEVIYLRRL</sequence>
<feature type="compositionally biased region" description="Acidic residues" evidence="4">
    <location>
        <begin position="116"/>
        <end position="126"/>
    </location>
</feature>
<dbReference type="PANTHER" id="PTHR30329">
    <property type="entry name" value="STATOR ELEMENT OF FLAGELLAR MOTOR COMPLEX"/>
    <property type="match status" value="1"/>
</dbReference>
<dbReference type="Gene3D" id="3.30.1330.60">
    <property type="entry name" value="OmpA-like domain"/>
    <property type="match status" value="1"/>
</dbReference>
<accession>A0A238VS41</accession>
<keyword evidence="5" id="KW-1133">Transmembrane helix</keyword>
<organism evidence="7 8">
    <name type="scientific">Puniceibacterium sediminis</name>
    <dbReference type="NCBI Taxonomy" id="1608407"/>
    <lineage>
        <taxon>Bacteria</taxon>
        <taxon>Pseudomonadati</taxon>
        <taxon>Pseudomonadota</taxon>
        <taxon>Alphaproteobacteria</taxon>
        <taxon>Rhodobacterales</taxon>
        <taxon>Paracoccaceae</taxon>
        <taxon>Puniceibacterium</taxon>
    </lineage>
</organism>
<feature type="compositionally biased region" description="Polar residues" evidence="4">
    <location>
        <begin position="97"/>
        <end position="107"/>
    </location>
</feature>
<evidence type="ECO:0000256" key="1">
    <source>
        <dbReference type="ARBA" id="ARBA00004370"/>
    </source>
</evidence>
<evidence type="ECO:0000256" key="3">
    <source>
        <dbReference type="ARBA" id="ARBA00023136"/>
    </source>
</evidence>
<evidence type="ECO:0000313" key="8">
    <source>
        <dbReference type="Proteomes" id="UP000198417"/>
    </source>
</evidence>
<evidence type="ECO:0000313" key="7">
    <source>
        <dbReference type="EMBL" id="SNR37056.1"/>
    </source>
</evidence>
<dbReference type="GO" id="GO:0016020">
    <property type="term" value="C:membrane"/>
    <property type="evidence" value="ECO:0007669"/>
    <property type="project" value="UniProtKB-SubCell"/>
</dbReference>
<dbReference type="EMBL" id="FZNN01000003">
    <property type="protein sequence ID" value="SNR37056.1"/>
    <property type="molecule type" value="Genomic_DNA"/>
</dbReference>
<dbReference type="Pfam" id="PF13677">
    <property type="entry name" value="MotB_plug"/>
    <property type="match status" value="1"/>
</dbReference>
<feature type="domain" description="Motility protein B-like N-terminal" evidence="6">
    <location>
        <begin position="15"/>
        <end position="66"/>
    </location>
</feature>
<evidence type="ECO:0000256" key="4">
    <source>
        <dbReference type="SAM" id="MobiDB-lite"/>
    </source>
</evidence>
<dbReference type="InterPro" id="IPR025713">
    <property type="entry name" value="MotB-like_N_dom"/>
</dbReference>
<evidence type="ECO:0000256" key="5">
    <source>
        <dbReference type="SAM" id="Phobius"/>
    </source>
</evidence>
<protein>
    <submittedName>
        <fullName evidence="7">Chemotaxis protein MotB</fullName>
    </submittedName>
</protein>
<dbReference type="InterPro" id="IPR050330">
    <property type="entry name" value="Bact_OuterMem_StrucFunc"/>
</dbReference>
<keyword evidence="8" id="KW-1185">Reference proteome</keyword>
<reference evidence="7 8" key="1">
    <citation type="submission" date="2017-06" db="EMBL/GenBank/DDBJ databases">
        <authorList>
            <person name="Kim H.J."/>
            <person name="Triplett B.A."/>
        </authorList>
    </citation>
    <scope>NUCLEOTIDE SEQUENCE [LARGE SCALE GENOMIC DNA]</scope>
    <source>
        <strain evidence="7 8">DSM 29052</strain>
    </source>
</reference>